<evidence type="ECO:0000256" key="8">
    <source>
        <dbReference type="ARBA" id="ARBA00035585"/>
    </source>
</evidence>
<dbReference type="PANTHER" id="PTHR28259">
    <property type="entry name" value="FLUORIDE EXPORT PROTEIN 1-RELATED"/>
    <property type="match status" value="1"/>
</dbReference>
<accession>A0A834ZUM2</accession>
<name>A0A834ZUM2_TETSI</name>
<feature type="transmembrane region" description="Helical" evidence="9">
    <location>
        <begin position="276"/>
        <end position="299"/>
    </location>
</feature>
<keyword evidence="6 9" id="KW-0472">Membrane</keyword>
<comment type="function">
    <text evidence="1">Fluoride channel required for the rapid expulsion of cytoplasmic fluoride.</text>
</comment>
<feature type="transmembrane region" description="Helical" evidence="9">
    <location>
        <begin position="245"/>
        <end position="264"/>
    </location>
</feature>
<dbReference type="Pfam" id="PF07727">
    <property type="entry name" value="RVT_2"/>
    <property type="match status" value="1"/>
</dbReference>
<comment type="subcellular location">
    <subcellularLocation>
        <location evidence="2">Cell membrane</location>
        <topology evidence="2">Multi-pass membrane protein</topology>
    </subcellularLocation>
</comment>
<gene>
    <name evidence="11" type="ORF">HHK36_004549</name>
</gene>
<dbReference type="EMBL" id="JABCRI010000002">
    <property type="protein sequence ID" value="KAF8411990.1"/>
    <property type="molecule type" value="Genomic_DNA"/>
</dbReference>
<feature type="transmembrane region" description="Helical" evidence="9">
    <location>
        <begin position="368"/>
        <end position="387"/>
    </location>
</feature>
<dbReference type="AlphaFoldDB" id="A0A834ZUM2"/>
<dbReference type="OMA" id="HQEPYRT"/>
<feature type="domain" description="Reverse transcriptase Ty1/copia-type" evidence="10">
    <location>
        <begin position="3"/>
        <end position="82"/>
    </location>
</feature>
<dbReference type="OrthoDB" id="409792at2759"/>
<evidence type="ECO:0000259" key="10">
    <source>
        <dbReference type="Pfam" id="PF07727"/>
    </source>
</evidence>
<evidence type="ECO:0000256" key="3">
    <source>
        <dbReference type="ARBA" id="ARBA00022475"/>
    </source>
</evidence>
<dbReference type="InterPro" id="IPR003691">
    <property type="entry name" value="FluC"/>
</dbReference>
<evidence type="ECO:0000256" key="6">
    <source>
        <dbReference type="ARBA" id="ARBA00023136"/>
    </source>
</evidence>
<evidence type="ECO:0000256" key="1">
    <source>
        <dbReference type="ARBA" id="ARBA00002598"/>
    </source>
</evidence>
<evidence type="ECO:0000313" key="12">
    <source>
        <dbReference type="Proteomes" id="UP000655225"/>
    </source>
</evidence>
<evidence type="ECO:0000256" key="7">
    <source>
        <dbReference type="ARBA" id="ARBA00035120"/>
    </source>
</evidence>
<dbReference type="PANTHER" id="PTHR28259:SF1">
    <property type="entry name" value="FLUORIDE EXPORT PROTEIN 1-RELATED"/>
    <property type="match status" value="1"/>
</dbReference>
<dbReference type="Pfam" id="PF02537">
    <property type="entry name" value="CRCB"/>
    <property type="match status" value="2"/>
</dbReference>
<feature type="transmembrane region" description="Helical" evidence="9">
    <location>
        <begin position="471"/>
        <end position="492"/>
    </location>
</feature>
<feature type="transmembrane region" description="Helical" evidence="9">
    <location>
        <begin position="85"/>
        <end position="104"/>
    </location>
</feature>
<keyword evidence="3" id="KW-1003">Cell membrane</keyword>
<feature type="transmembrane region" description="Helical" evidence="9">
    <location>
        <begin position="336"/>
        <end position="356"/>
    </location>
</feature>
<feature type="transmembrane region" description="Helical" evidence="9">
    <location>
        <begin position="437"/>
        <end position="459"/>
    </location>
</feature>
<evidence type="ECO:0000256" key="4">
    <source>
        <dbReference type="ARBA" id="ARBA00022692"/>
    </source>
</evidence>
<comment type="caution">
    <text evidence="11">The sequence shown here is derived from an EMBL/GenBank/DDBJ whole genome shotgun (WGS) entry which is preliminary data.</text>
</comment>
<comment type="similarity">
    <text evidence="7">Belongs to the fluoride channel Fluc/FEX (TC 1.A.43) family.</text>
</comment>
<evidence type="ECO:0000256" key="2">
    <source>
        <dbReference type="ARBA" id="ARBA00004651"/>
    </source>
</evidence>
<keyword evidence="12" id="KW-1185">Reference proteome</keyword>
<dbReference type="CDD" id="cd09272">
    <property type="entry name" value="RNase_HI_RT_Ty1"/>
    <property type="match status" value="1"/>
</dbReference>
<organism evidence="11 12">
    <name type="scientific">Tetracentron sinense</name>
    <name type="common">Spur-leaf</name>
    <dbReference type="NCBI Taxonomy" id="13715"/>
    <lineage>
        <taxon>Eukaryota</taxon>
        <taxon>Viridiplantae</taxon>
        <taxon>Streptophyta</taxon>
        <taxon>Embryophyta</taxon>
        <taxon>Tracheophyta</taxon>
        <taxon>Spermatophyta</taxon>
        <taxon>Magnoliopsida</taxon>
        <taxon>Trochodendrales</taxon>
        <taxon>Trochodendraceae</taxon>
        <taxon>Tetracentron</taxon>
    </lineage>
</organism>
<evidence type="ECO:0000256" key="5">
    <source>
        <dbReference type="ARBA" id="ARBA00022989"/>
    </source>
</evidence>
<sequence length="498" mass="55297">MLKNGYKQSQVNHTLFIKHSHQRVTILIVYVDDIVVTGNDYDEMGKLKRKLAVEFEIKDLGRLKYFIGIELSTITGYLEIGHAQLQIGALLLVIVPLWVALVTWRSKKQPVVARSSAEVEFRAMTHGVCELLCIRLLISEIGLPVQGPVSLYCDKAAISIAHNFVEHDCTKHIEIIDYDIIIGVFGNNGVLTRYLLEKLFGPGVVGVTSDLSILYIDLPSNMVGSFLMGWFGVVFKGDISCVSDLLAIGLTTGYLGSLTTFSGWNQKMLELSVKGHWVLSVLGFLIGMFLVAYSIIFGIETANGFRWLLKRFRPSWTSSMSSSSSNWRVDSYKRHLAVMVVLVLMLGLLWGISGALVKSQFDSDSSNAQLWLACMVGPPGVWVRWFLSRLNGKGLGRKRLMKWVPFGTLLANVGAACIMAALATVKKVVDTERCETIATGIQFGLLGCLSTVSTFIAEFHAMRESKHPWRAYLYALITIIPSFGLGTLIYSVPVWKVR</sequence>
<dbReference type="GO" id="GO:1903425">
    <property type="term" value="F:fluoride transmembrane transporter activity"/>
    <property type="evidence" value="ECO:0007669"/>
    <property type="project" value="TreeGrafter"/>
</dbReference>
<dbReference type="Proteomes" id="UP000655225">
    <property type="component" value="Unassembled WGS sequence"/>
</dbReference>
<dbReference type="GO" id="GO:0005886">
    <property type="term" value="C:plasma membrane"/>
    <property type="evidence" value="ECO:0007669"/>
    <property type="project" value="UniProtKB-SubCell"/>
</dbReference>
<proteinExistence type="inferred from homology"/>
<protein>
    <recommendedName>
        <fullName evidence="10">Reverse transcriptase Ty1/copia-type domain-containing protein</fullName>
    </recommendedName>
</protein>
<keyword evidence="5 9" id="KW-1133">Transmembrane helix</keyword>
<dbReference type="InterPro" id="IPR013103">
    <property type="entry name" value="RVT_2"/>
</dbReference>
<evidence type="ECO:0000313" key="11">
    <source>
        <dbReference type="EMBL" id="KAF8411990.1"/>
    </source>
</evidence>
<reference evidence="11 12" key="1">
    <citation type="submission" date="2020-04" db="EMBL/GenBank/DDBJ databases">
        <title>Plant Genome Project.</title>
        <authorList>
            <person name="Zhang R.-G."/>
        </authorList>
    </citation>
    <scope>NUCLEOTIDE SEQUENCE [LARGE SCALE GENOMIC DNA]</scope>
    <source>
        <strain evidence="11">YNK0</strain>
        <tissue evidence="11">Leaf</tissue>
    </source>
</reference>
<feature type="transmembrane region" description="Helical" evidence="9">
    <location>
        <begin position="403"/>
        <end position="425"/>
    </location>
</feature>
<keyword evidence="4 9" id="KW-0812">Transmembrane</keyword>
<evidence type="ECO:0000256" key="9">
    <source>
        <dbReference type="SAM" id="Phobius"/>
    </source>
</evidence>
<comment type="catalytic activity">
    <reaction evidence="8">
        <text>fluoride(in) = fluoride(out)</text>
        <dbReference type="Rhea" id="RHEA:76159"/>
        <dbReference type="ChEBI" id="CHEBI:17051"/>
    </reaction>
    <physiologicalReaction direction="left-to-right" evidence="8">
        <dbReference type="Rhea" id="RHEA:76160"/>
    </physiologicalReaction>
</comment>